<comment type="similarity">
    <text evidence="1 9">Belongs to the guanylate kinase family.</text>
</comment>
<dbReference type="PANTHER" id="PTHR23117:SF13">
    <property type="entry name" value="GUANYLATE KINASE"/>
    <property type="match status" value="1"/>
</dbReference>
<dbReference type="Gene3D" id="3.30.63.10">
    <property type="entry name" value="Guanylate Kinase phosphate binding domain"/>
    <property type="match status" value="1"/>
</dbReference>
<gene>
    <name evidence="9 11" type="primary">gmk</name>
    <name evidence="11" type="ORF">I4641_14995</name>
</gene>
<name>A0A964FGP0_9CYAN</name>
<evidence type="ECO:0000256" key="3">
    <source>
        <dbReference type="ARBA" id="ARBA00016296"/>
    </source>
</evidence>
<keyword evidence="6 9" id="KW-0418">Kinase</keyword>
<evidence type="ECO:0000259" key="10">
    <source>
        <dbReference type="PROSITE" id="PS50052"/>
    </source>
</evidence>
<sequence length="188" mass="20922">MPANQLGKLIVITGPSGVGKGTLVNFLLQRHPQLKLSISATTRQPRPGEVEGVNYFFLNKKDFETAILNQELLEWAEYAGNYYGTPKAGVIEEIKQGNYIILEIELAGARSVADLFPEALRIFILPPSIEELEQRIRNRGTNTEESIANRLEIAQKEIAARDEFDLQIVNDDLEQAIALLEAAIFPSS</sequence>
<feature type="binding site" evidence="9">
    <location>
        <begin position="14"/>
        <end position="21"/>
    </location>
    <ligand>
        <name>ATP</name>
        <dbReference type="ChEBI" id="CHEBI:30616"/>
    </ligand>
</feature>
<dbReference type="CDD" id="cd00071">
    <property type="entry name" value="GMPK"/>
    <property type="match status" value="1"/>
</dbReference>
<dbReference type="NCBIfam" id="TIGR03263">
    <property type="entry name" value="guanyl_kin"/>
    <property type="match status" value="1"/>
</dbReference>
<dbReference type="GO" id="GO:0005829">
    <property type="term" value="C:cytosol"/>
    <property type="evidence" value="ECO:0007669"/>
    <property type="project" value="TreeGrafter"/>
</dbReference>
<evidence type="ECO:0000256" key="6">
    <source>
        <dbReference type="ARBA" id="ARBA00022777"/>
    </source>
</evidence>
<dbReference type="GO" id="GO:0004385">
    <property type="term" value="F:GMP kinase activity"/>
    <property type="evidence" value="ECO:0007669"/>
    <property type="project" value="UniProtKB-UniRule"/>
</dbReference>
<dbReference type="EMBL" id="JADWDC010000039">
    <property type="protein sequence ID" value="MCC0178286.1"/>
    <property type="molecule type" value="Genomic_DNA"/>
</dbReference>
<comment type="catalytic activity">
    <reaction evidence="9">
        <text>GMP + ATP = GDP + ADP</text>
        <dbReference type="Rhea" id="RHEA:20780"/>
        <dbReference type="ChEBI" id="CHEBI:30616"/>
        <dbReference type="ChEBI" id="CHEBI:58115"/>
        <dbReference type="ChEBI" id="CHEBI:58189"/>
        <dbReference type="ChEBI" id="CHEBI:456216"/>
        <dbReference type="EC" id="2.7.4.8"/>
    </reaction>
</comment>
<comment type="function">
    <text evidence="9">Essential for recycling GMP and indirectly, cGMP.</text>
</comment>
<evidence type="ECO:0000256" key="1">
    <source>
        <dbReference type="ARBA" id="ARBA00005790"/>
    </source>
</evidence>
<feature type="domain" description="Guanylate kinase-like" evidence="10">
    <location>
        <begin position="7"/>
        <end position="185"/>
    </location>
</feature>
<protein>
    <recommendedName>
        <fullName evidence="3 9">Guanylate kinase</fullName>
        <ecNumber evidence="2 9">2.7.4.8</ecNumber>
    </recommendedName>
    <alternativeName>
        <fullName evidence="8 9">GMP kinase</fullName>
    </alternativeName>
</protein>
<dbReference type="Pfam" id="PF00625">
    <property type="entry name" value="Guanylate_kin"/>
    <property type="match status" value="1"/>
</dbReference>
<dbReference type="EC" id="2.7.4.8" evidence="2 9"/>
<dbReference type="InterPro" id="IPR020590">
    <property type="entry name" value="Guanylate_kinase_CS"/>
</dbReference>
<dbReference type="Proteomes" id="UP000729733">
    <property type="component" value="Unassembled WGS sequence"/>
</dbReference>
<dbReference type="SMART" id="SM00072">
    <property type="entry name" value="GuKc"/>
    <property type="match status" value="1"/>
</dbReference>
<proteinExistence type="inferred from homology"/>
<dbReference type="RefSeq" id="WP_229641352.1">
    <property type="nucleotide sequence ID" value="NZ_JADWDC010000039.1"/>
</dbReference>
<dbReference type="PANTHER" id="PTHR23117">
    <property type="entry name" value="GUANYLATE KINASE-RELATED"/>
    <property type="match status" value="1"/>
</dbReference>
<dbReference type="InterPro" id="IPR027417">
    <property type="entry name" value="P-loop_NTPase"/>
</dbReference>
<keyword evidence="5 9" id="KW-0547">Nucleotide-binding</keyword>
<evidence type="ECO:0000256" key="5">
    <source>
        <dbReference type="ARBA" id="ARBA00022741"/>
    </source>
</evidence>
<dbReference type="HAMAP" id="MF_00328">
    <property type="entry name" value="Guanylate_kinase"/>
    <property type="match status" value="1"/>
</dbReference>
<evidence type="ECO:0000256" key="2">
    <source>
        <dbReference type="ARBA" id="ARBA00012961"/>
    </source>
</evidence>
<evidence type="ECO:0000313" key="12">
    <source>
        <dbReference type="Proteomes" id="UP000729733"/>
    </source>
</evidence>
<reference evidence="11" key="1">
    <citation type="journal article" date="2021" name="Antonie Van Leeuwenhoek">
        <title>Draft genome and description of Waterburya agarophytonicola gen. nov. sp. nov. (Pleurocapsales, Cyanobacteria): a seaweed symbiont.</title>
        <authorList>
            <person name="Bonthond G."/>
            <person name="Shalygin S."/>
            <person name="Bayer T."/>
            <person name="Weinberger F."/>
        </authorList>
    </citation>
    <scope>NUCLEOTIDE SEQUENCE</scope>
    <source>
        <strain evidence="11">KI4</strain>
    </source>
</reference>
<dbReference type="PROSITE" id="PS50052">
    <property type="entry name" value="GUANYLATE_KINASE_2"/>
    <property type="match status" value="1"/>
</dbReference>
<keyword evidence="4 9" id="KW-0808">Transferase</keyword>
<dbReference type="InterPro" id="IPR008145">
    <property type="entry name" value="GK/Ca_channel_bsu"/>
</dbReference>
<dbReference type="PROSITE" id="PS00856">
    <property type="entry name" value="GUANYLATE_KINASE_1"/>
    <property type="match status" value="1"/>
</dbReference>
<comment type="caution">
    <text evidence="11">The sequence shown here is derived from an EMBL/GenBank/DDBJ whole genome shotgun (WGS) entry which is preliminary data.</text>
</comment>
<dbReference type="AlphaFoldDB" id="A0A964FGP0"/>
<keyword evidence="7 9" id="KW-0067">ATP-binding</keyword>
<keyword evidence="12" id="KW-1185">Reference proteome</keyword>
<evidence type="ECO:0000256" key="8">
    <source>
        <dbReference type="ARBA" id="ARBA00030128"/>
    </source>
</evidence>
<evidence type="ECO:0000256" key="7">
    <source>
        <dbReference type="ARBA" id="ARBA00022840"/>
    </source>
</evidence>
<comment type="subcellular location">
    <subcellularLocation>
        <location evidence="9">Cytoplasm</location>
    </subcellularLocation>
</comment>
<dbReference type="Gene3D" id="3.40.50.300">
    <property type="entry name" value="P-loop containing nucleotide triphosphate hydrolases"/>
    <property type="match status" value="1"/>
</dbReference>
<evidence type="ECO:0000256" key="9">
    <source>
        <dbReference type="HAMAP-Rule" id="MF_00328"/>
    </source>
</evidence>
<accession>A0A964FGP0</accession>
<dbReference type="InterPro" id="IPR017665">
    <property type="entry name" value="Guanylate_kinase"/>
</dbReference>
<dbReference type="InterPro" id="IPR008144">
    <property type="entry name" value="Guanylate_kin-like_dom"/>
</dbReference>
<dbReference type="FunFam" id="3.30.63.10:FF:000002">
    <property type="entry name" value="Guanylate kinase 1"/>
    <property type="match status" value="1"/>
</dbReference>
<keyword evidence="9" id="KW-0963">Cytoplasm</keyword>
<dbReference type="SUPFAM" id="SSF52540">
    <property type="entry name" value="P-loop containing nucleoside triphosphate hydrolases"/>
    <property type="match status" value="1"/>
</dbReference>
<evidence type="ECO:0000256" key="4">
    <source>
        <dbReference type="ARBA" id="ARBA00022679"/>
    </source>
</evidence>
<evidence type="ECO:0000313" key="11">
    <source>
        <dbReference type="EMBL" id="MCC0178286.1"/>
    </source>
</evidence>
<dbReference type="GO" id="GO:0005524">
    <property type="term" value="F:ATP binding"/>
    <property type="evidence" value="ECO:0007669"/>
    <property type="project" value="UniProtKB-UniRule"/>
</dbReference>
<organism evidence="11 12">
    <name type="scientific">Waterburya agarophytonicola KI4</name>
    <dbReference type="NCBI Taxonomy" id="2874699"/>
    <lineage>
        <taxon>Bacteria</taxon>
        <taxon>Bacillati</taxon>
        <taxon>Cyanobacteriota</taxon>
        <taxon>Cyanophyceae</taxon>
        <taxon>Pleurocapsales</taxon>
        <taxon>Hyellaceae</taxon>
        <taxon>Waterburya</taxon>
        <taxon>Waterburya agarophytonicola</taxon>
    </lineage>
</organism>